<dbReference type="FunFam" id="3.30.70.330:FF:000054">
    <property type="entry name" value="Cytoplasmic polyadenylation element-binding protein 1"/>
    <property type="match status" value="1"/>
</dbReference>
<dbReference type="STRING" id="136037.A0A067QGQ2"/>
<dbReference type="FunFam" id="4.10.640.40:FF:000002">
    <property type="entry name" value="Putative Cytoplasmic polyadenylation element-binding protein 1"/>
    <property type="match status" value="1"/>
</dbReference>
<dbReference type="CDD" id="cd12725">
    <property type="entry name" value="RRM2_CPEB1"/>
    <property type="match status" value="1"/>
</dbReference>
<dbReference type="FunFam" id="3.30.70.330:FF:000086">
    <property type="entry name" value="Putative Cytoplasmic polyadenylation element-binding protein 1"/>
    <property type="match status" value="1"/>
</dbReference>
<comment type="subcellular location">
    <subcellularLocation>
        <location evidence="1">Cytoplasm</location>
    </subcellularLocation>
</comment>
<dbReference type="CDD" id="cd12723">
    <property type="entry name" value="RRM1_CPEB1"/>
    <property type="match status" value="1"/>
</dbReference>
<keyword evidence="5" id="KW-0479">Metal-binding</keyword>
<dbReference type="eggNOG" id="KOG0129">
    <property type="taxonomic scope" value="Eukaryota"/>
</dbReference>
<evidence type="ECO:0000256" key="10">
    <source>
        <dbReference type="PROSITE-ProRule" id="PRU00176"/>
    </source>
</evidence>
<gene>
    <name evidence="13" type="ORF">L798_02907</name>
</gene>
<dbReference type="InterPro" id="IPR000504">
    <property type="entry name" value="RRM_dom"/>
</dbReference>
<dbReference type="GO" id="GO:0046872">
    <property type="term" value="F:metal ion binding"/>
    <property type="evidence" value="ECO:0007669"/>
    <property type="project" value="UniProtKB-KW"/>
</dbReference>
<feature type="region of interest" description="Disordered" evidence="11">
    <location>
        <begin position="76"/>
        <end position="98"/>
    </location>
</feature>
<evidence type="ECO:0000256" key="4">
    <source>
        <dbReference type="ARBA" id="ARBA00022664"/>
    </source>
</evidence>
<feature type="region of interest" description="Disordered" evidence="11">
    <location>
        <begin position="1"/>
        <end position="23"/>
    </location>
</feature>
<dbReference type="GO" id="GO:0008135">
    <property type="term" value="F:translation factor activity, RNA binding"/>
    <property type="evidence" value="ECO:0007669"/>
    <property type="project" value="TreeGrafter"/>
</dbReference>
<reference evidence="13 14" key="1">
    <citation type="journal article" date="2014" name="Nat. Commun.">
        <title>Molecular traces of alternative social organization in a termite genome.</title>
        <authorList>
            <person name="Terrapon N."/>
            <person name="Li C."/>
            <person name="Robertson H.M."/>
            <person name="Ji L."/>
            <person name="Meng X."/>
            <person name="Booth W."/>
            <person name="Chen Z."/>
            <person name="Childers C.P."/>
            <person name="Glastad K.M."/>
            <person name="Gokhale K."/>
            <person name="Gowin J."/>
            <person name="Gronenberg W."/>
            <person name="Hermansen R.A."/>
            <person name="Hu H."/>
            <person name="Hunt B.G."/>
            <person name="Huylmans A.K."/>
            <person name="Khalil S.M."/>
            <person name="Mitchell R.D."/>
            <person name="Munoz-Torres M.C."/>
            <person name="Mustard J.A."/>
            <person name="Pan H."/>
            <person name="Reese J.T."/>
            <person name="Scharf M.E."/>
            <person name="Sun F."/>
            <person name="Vogel H."/>
            <person name="Xiao J."/>
            <person name="Yang W."/>
            <person name="Yang Z."/>
            <person name="Yang Z."/>
            <person name="Zhou J."/>
            <person name="Zhu J."/>
            <person name="Brent C.S."/>
            <person name="Elsik C.G."/>
            <person name="Goodisman M.A."/>
            <person name="Liberles D.A."/>
            <person name="Roe R.M."/>
            <person name="Vargo E.L."/>
            <person name="Vilcinskas A."/>
            <person name="Wang J."/>
            <person name="Bornberg-Bauer E."/>
            <person name="Korb J."/>
            <person name="Zhang G."/>
            <person name="Liebig J."/>
        </authorList>
    </citation>
    <scope>NUCLEOTIDE SEQUENCE [LARGE SCALE GENOMIC DNA]</scope>
    <source>
        <tissue evidence="13">Whole organism</tissue>
    </source>
</reference>
<sequence>MPVLQQVVVPMPDSDPAPLSGRPDPNNVEFLQHINAVLDSPLDLGESLPRGSPDDGESMMSISELLGLNLPRGPLLGNTSPLGGSSHYGSPTTSPSNPFLRSYQYEEPRHEMSMPLRVLHRNMDSPLQQTSPPPCYGRTFRGSPPYSDCSSPTLEQALLLKCAAGGSRSNSPADSETSGVSSIDGNISDLMNCLSLTQSTSPLSSFQLGSPEQDTVNRHALQQAMRPLQHSTLRYFQQQQQQQQQSLQATLSSLLQYPLQPSTSTLGLEKPWIFPTSSPNQDKPWLPLSPTGGLPSPIPNTNSLERAAQFHRNAASLYEATCSWSGNLPPRTQKNVSYSCKIFLGGVPWDITESMLVTAFRKFGLIRVEWPGKDQAASQPKGYVYIIFESEKQVKALLQACTHDVTSGGNWYYRISSRKMKSKEVQVIPWVLSDSNYIKSSSQKLDAKKTVFVGALHGMLNAEGLAKIMNDLFDGVLYAGIDTDKHKYPIGSGRVTFNNPRSYMRAVAAAFIEIKTSKFTKKVQVDPYLEDSLCSSCNLQQGPYFCREMVCFRYFCRKCWQWQHALDSMQSHKPLMRNSKSSATMQGFSSLSAGRICNN</sequence>
<dbReference type="PANTHER" id="PTHR12566:SF9">
    <property type="entry name" value="CYTOPLASMIC POLYADENYLATION ELEMENT-BINDING PROTEIN 1"/>
    <property type="match status" value="1"/>
</dbReference>
<feature type="compositionally biased region" description="Polar residues" evidence="11">
    <location>
        <begin position="79"/>
        <end position="98"/>
    </location>
</feature>
<dbReference type="Proteomes" id="UP000027135">
    <property type="component" value="Unassembled WGS sequence"/>
</dbReference>
<keyword evidence="9 10" id="KW-0694">RNA-binding</keyword>
<dbReference type="InterPro" id="IPR032292">
    <property type="entry name" value="CEBP1_N"/>
</dbReference>
<evidence type="ECO:0000256" key="9">
    <source>
        <dbReference type="ARBA" id="ARBA00022884"/>
    </source>
</evidence>
<dbReference type="GO" id="GO:0043022">
    <property type="term" value="F:ribosome binding"/>
    <property type="evidence" value="ECO:0007669"/>
    <property type="project" value="TreeGrafter"/>
</dbReference>
<evidence type="ECO:0000313" key="13">
    <source>
        <dbReference type="EMBL" id="KDR07528.1"/>
    </source>
</evidence>
<dbReference type="Pfam" id="PF16366">
    <property type="entry name" value="CEBP_ZZ"/>
    <property type="match status" value="1"/>
</dbReference>
<evidence type="ECO:0000259" key="12">
    <source>
        <dbReference type="PROSITE" id="PS50102"/>
    </source>
</evidence>
<evidence type="ECO:0000256" key="11">
    <source>
        <dbReference type="SAM" id="MobiDB-lite"/>
    </source>
</evidence>
<keyword evidence="7" id="KW-0862">Zinc</keyword>
<evidence type="ECO:0000313" key="14">
    <source>
        <dbReference type="Proteomes" id="UP000027135"/>
    </source>
</evidence>
<dbReference type="EMBL" id="KK853452">
    <property type="protein sequence ID" value="KDR07528.1"/>
    <property type="molecule type" value="Genomic_DNA"/>
</dbReference>
<dbReference type="GO" id="GO:0045202">
    <property type="term" value="C:synapse"/>
    <property type="evidence" value="ECO:0007669"/>
    <property type="project" value="TreeGrafter"/>
</dbReference>
<dbReference type="SMART" id="SM00360">
    <property type="entry name" value="RRM"/>
    <property type="match status" value="2"/>
</dbReference>
<keyword evidence="14" id="KW-1185">Reference proteome</keyword>
<comment type="similarity">
    <text evidence="2">Belongs to the RRM CPEB family.</text>
</comment>
<dbReference type="GO" id="GO:2000766">
    <property type="term" value="P:negative regulation of cytoplasmic translation"/>
    <property type="evidence" value="ECO:0007669"/>
    <property type="project" value="TreeGrafter"/>
</dbReference>
<evidence type="ECO:0000256" key="3">
    <source>
        <dbReference type="ARBA" id="ARBA00022490"/>
    </source>
</evidence>
<dbReference type="InterPro" id="IPR012677">
    <property type="entry name" value="Nucleotide-bd_a/b_plait_sf"/>
</dbReference>
<name>A0A067QGQ2_ZOONE</name>
<dbReference type="InParanoid" id="A0A067QGQ2"/>
<dbReference type="CDD" id="cd19757">
    <property type="entry name" value="Bbox1"/>
    <property type="match status" value="1"/>
</dbReference>
<evidence type="ECO:0000256" key="2">
    <source>
        <dbReference type="ARBA" id="ARBA00010347"/>
    </source>
</evidence>
<feature type="compositionally biased region" description="Low complexity" evidence="11">
    <location>
        <begin position="1"/>
        <end position="12"/>
    </location>
</feature>
<evidence type="ECO:0000256" key="8">
    <source>
        <dbReference type="ARBA" id="ARBA00022845"/>
    </source>
</evidence>
<keyword evidence="6" id="KW-0677">Repeat</keyword>
<evidence type="ECO:0000256" key="7">
    <source>
        <dbReference type="ARBA" id="ARBA00022833"/>
    </source>
</evidence>
<protein>
    <submittedName>
        <fullName evidence="13">Cytoplasmic polyadenylation element-binding protein 1-A</fullName>
    </submittedName>
</protein>
<evidence type="ECO:0000256" key="6">
    <source>
        <dbReference type="ARBA" id="ARBA00022737"/>
    </source>
</evidence>
<dbReference type="OrthoDB" id="10033548at2759"/>
<dbReference type="Pfam" id="PF16367">
    <property type="entry name" value="RRM_7"/>
    <property type="match status" value="1"/>
</dbReference>
<dbReference type="Gene3D" id="3.30.70.330">
    <property type="match status" value="2"/>
</dbReference>
<dbReference type="InterPro" id="IPR032296">
    <property type="entry name" value="CEBP_ZZ"/>
</dbReference>
<dbReference type="Gene3D" id="4.10.640.40">
    <property type="entry name" value="Cytoplasmic polyadenylation element-binding protein, ZZ domain"/>
    <property type="match status" value="1"/>
</dbReference>
<dbReference type="GO" id="GO:0003730">
    <property type="term" value="F:mRNA 3'-UTR binding"/>
    <property type="evidence" value="ECO:0007669"/>
    <property type="project" value="InterPro"/>
</dbReference>
<dbReference type="SUPFAM" id="SSF54928">
    <property type="entry name" value="RNA-binding domain, RBD"/>
    <property type="match status" value="1"/>
</dbReference>
<evidence type="ECO:0000256" key="5">
    <source>
        <dbReference type="ARBA" id="ARBA00022723"/>
    </source>
</evidence>
<dbReference type="AlphaFoldDB" id="A0A067QGQ2"/>
<dbReference type="InterPro" id="IPR035979">
    <property type="entry name" value="RBD_domain_sf"/>
</dbReference>
<keyword evidence="4" id="KW-0507">mRNA processing</keyword>
<dbReference type="PANTHER" id="PTHR12566">
    <property type="entry name" value="CYTOPLASMIC POLYADENYLATION ELEMENT BINDING PROTEIN CPEB"/>
    <property type="match status" value="1"/>
</dbReference>
<dbReference type="PROSITE" id="PS50102">
    <property type="entry name" value="RRM"/>
    <property type="match status" value="1"/>
</dbReference>
<evidence type="ECO:0000256" key="1">
    <source>
        <dbReference type="ARBA" id="ARBA00004496"/>
    </source>
</evidence>
<dbReference type="Pfam" id="PF16368">
    <property type="entry name" value="CEBP1_N"/>
    <property type="match status" value="1"/>
</dbReference>
<accession>A0A067QGQ2</accession>
<dbReference type="GO" id="GO:0005737">
    <property type="term" value="C:cytoplasm"/>
    <property type="evidence" value="ECO:0007669"/>
    <property type="project" value="UniProtKB-SubCell"/>
</dbReference>
<organism evidence="13 14">
    <name type="scientific">Zootermopsis nevadensis</name>
    <name type="common">Dampwood termite</name>
    <dbReference type="NCBI Taxonomy" id="136037"/>
    <lineage>
        <taxon>Eukaryota</taxon>
        <taxon>Metazoa</taxon>
        <taxon>Ecdysozoa</taxon>
        <taxon>Arthropoda</taxon>
        <taxon>Hexapoda</taxon>
        <taxon>Insecta</taxon>
        <taxon>Pterygota</taxon>
        <taxon>Neoptera</taxon>
        <taxon>Polyneoptera</taxon>
        <taxon>Dictyoptera</taxon>
        <taxon>Blattodea</taxon>
        <taxon>Blattoidea</taxon>
        <taxon>Termitoidae</taxon>
        <taxon>Termopsidae</taxon>
        <taxon>Zootermopsis</taxon>
    </lineage>
</organism>
<dbReference type="InterPro" id="IPR038446">
    <property type="entry name" value="CEBP_ZZ_sf"/>
</dbReference>
<dbReference type="InterPro" id="IPR034819">
    <property type="entry name" value="CPEB"/>
</dbReference>
<dbReference type="GO" id="GO:0006397">
    <property type="term" value="P:mRNA processing"/>
    <property type="evidence" value="ECO:0007669"/>
    <property type="project" value="UniProtKB-KW"/>
</dbReference>
<feature type="domain" description="RRM" evidence="12">
    <location>
        <begin position="340"/>
        <end position="427"/>
    </location>
</feature>
<dbReference type="GO" id="GO:0000900">
    <property type="term" value="F:mRNA regulatory element binding translation repressor activity"/>
    <property type="evidence" value="ECO:0007669"/>
    <property type="project" value="TreeGrafter"/>
</dbReference>
<dbReference type="GO" id="GO:0005634">
    <property type="term" value="C:nucleus"/>
    <property type="evidence" value="ECO:0007669"/>
    <property type="project" value="TreeGrafter"/>
</dbReference>
<keyword evidence="8" id="KW-0810">Translation regulation</keyword>
<dbReference type="GO" id="GO:0043005">
    <property type="term" value="C:neuron projection"/>
    <property type="evidence" value="ECO:0007669"/>
    <property type="project" value="TreeGrafter"/>
</dbReference>
<dbReference type="InterPro" id="IPR034977">
    <property type="entry name" value="CPEB1_RRM1"/>
</dbReference>
<keyword evidence="3" id="KW-0963">Cytoplasm</keyword>
<proteinExistence type="inferred from homology"/>